<name>A0A2Z6M5Y2_TRISU</name>
<evidence type="ECO:0000313" key="1">
    <source>
        <dbReference type="EMBL" id="GAU27486.1"/>
    </source>
</evidence>
<organism evidence="1 2">
    <name type="scientific">Trifolium subterraneum</name>
    <name type="common">Subterranean clover</name>
    <dbReference type="NCBI Taxonomy" id="3900"/>
    <lineage>
        <taxon>Eukaryota</taxon>
        <taxon>Viridiplantae</taxon>
        <taxon>Streptophyta</taxon>
        <taxon>Embryophyta</taxon>
        <taxon>Tracheophyta</taxon>
        <taxon>Spermatophyta</taxon>
        <taxon>Magnoliopsida</taxon>
        <taxon>eudicotyledons</taxon>
        <taxon>Gunneridae</taxon>
        <taxon>Pentapetalae</taxon>
        <taxon>rosids</taxon>
        <taxon>fabids</taxon>
        <taxon>Fabales</taxon>
        <taxon>Fabaceae</taxon>
        <taxon>Papilionoideae</taxon>
        <taxon>50 kb inversion clade</taxon>
        <taxon>NPAAA clade</taxon>
        <taxon>Hologalegina</taxon>
        <taxon>IRL clade</taxon>
        <taxon>Trifolieae</taxon>
        <taxon>Trifolium</taxon>
    </lineage>
</organism>
<gene>
    <name evidence="1" type="ORF">TSUD_14660</name>
</gene>
<sequence>MEQQQQSILCKTTVHHQTVTKKYTKPNKRNDTNSNQIKLPRVIRLTVTDADATDSSSDEAPQCLIPRRRIKHYVNQIEIETVVSATVSGNSGDEFVNLSSPTSVLRFRREELNENAKKPFNEDHESVEPVKQIEPFSECEGETRFFEETNEFLRQEMDDVFNFPTTSEYFSSVFDETPIQFFDETTEVLVNECRFGDHVEFDKRHSPSSSSLSSSALCEGDDILDDILLGLEPLVVL</sequence>
<dbReference type="AlphaFoldDB" id="A0A2Z6M5Y2"/>
<accession>A0A2Z6M5Y2</accession>
<dbReference type="OrthoDB" id="1431769at2759"/>
<dbReference type="Proteomes" id="UP000242715">
    <property type="component" value="Unassembled WGS sequence"/>
</dbReference>
<evidence type="ECO:0000313" key="2">
    <source>
        <dbReference type="Proteomes" id="UP000242715"/>
    </source>
</evidence>
<keyword evidence="2" id="KW-1185">Reference proteome</keyword>
<protein>
    <submittedName>
        <fullName evidence="1">Uncharacterized protein</fullName>
    </submittedName>
</protein>
<proteinExistence type="predicted"/>
<dbReference type="EMBL" id="DF973355">
    <property type="protein sequence ID" value="GAU27486.1"/>
    <property type="molecule type" value="Genomic_DNA"/>
</dbReference>
<reference evidence="2" key="1">
    <citation type="journal article" date="2017" name="Front. Plant Sci.">
        <title>Climate Clever Clovers: New Paradigm to Reduce the Environmental Footprint of Ruminants by Breeding Low Methanogenic Forages Utilizing Haplotype Variation.</title>
        <authorList>
            <person name="Kaur P."/>
            <person name="Appels R."/>
            <person name="Bayer P.E."/>
            <person name="Keeble-Gagnere G."/>
            <person name="Wang J."/>
            <person name="Hirakawa H."/>
            <person name="Shirasawa K."/>
            <person name="Vercoe P."/>
            <person name="Stefanova K."/>
            <person name="Durmic Z."/>
            <person name="Nichols P."/>
            <person name="Revell C."/>
            <person name="Isobe S.N."/>
            <person name="Edwards D."/>
            <person name="Erskine W."/>
        </authorList>
    </citation>
    <scope>NUCLEOTIDE SEQUENCE [LARGE SCALE GENOMIC DNA]</scope>
    <source>
        <strain evidence="2">cv. Daliak</strain>
    </source>
</reference>